<keyword evidence="4" id="KW-1185">Reference proteome</keyword>
<reference evidence="3" key="4">
    <citation type="journal article" date="2015" name="G3 (Bethesda)">
        <title>Genome sequences of three phytopathogenic species of the Magnaporthaceae family of fungi.</title>
        <authorList>
            <person name="Okagaki L.H."/>
            <person name="Nunes C.C."/>
            <person name="Sailsbery J."/>
            <person name="Clay B."/>
            <person name="Brown D."/>
            <person name="John T."/>
            <person name="Oh Y."/>
            <person name="Young N."/>
            <person name="Fitzgerald M."/>
            <person name="Haas B.J."/>
            <person name="Zeng Q."/>
            <person name="Young S."/>
            <person name="Adiconis X."/>
            <person name="Fan L."/>
            <person name="Levin J.Z."/>
            <person name="Mitchell T.K."/>
            <person name="Okubara P.A."/>
            <person name="Farman M.L."/>
            <person name="Kohn L.M."/>
            <person name="Birren B."/>
            <person name="Ma L.-J."/>
            <person name="Dean R.A."/>
        </authorList>
    </citation>
    <scope>NUCLEOTIDE SEQUENCE</scope>
    <source>
        <strain evidence="3">ATCC 64411 / 73-15</strain>
    </source>
</reference>
<dbReference type="EMBL" id="ADBL01002791">
    <property type="status" value="NOT_ANNOTATED_CDS"/>
    <property type="molecule type" value="Genomic_DNA"/>
</dbReference>
<dbReference type="Proteomes" id="UP000011715">
    <property type="component" value="Unassembled WGS sequence"/>
</dbReference>
<protein>
    <submittedName>
        <fullName evidence="2 3">Uncharacterized protein</fullName>
    </submittedName>
</protein>
<gene>
    <name evidence="2" type="ORF">MAPG_11332</name>
</gene>
<organism evidence="3 4">
    <name type="scientific">Magnaporthiopsis poae (strain ATCC 64411 / 73-15)</name>
    <name type="common">Kentucky bluegrass fungus</name>
    <name type="synonym">Magnaporthe poae</name>
    <dbReference type="NCBI Taxonomy" id="644358"/>
    <lineage>
        <taxon>Eukaryota</taxon>
        <taxon>Fungi</taxon>
        <taxon>Dikarya</taxon>
        <taxon>Ascomycota</taxon>
        <taxon>Pezizomycotina</taxon>
        <taxon>Sordariomycetes</taxon>
        <taxon>Sordariomycetidae</taxon>
        <taxon>Magnaporthales</taxon>
        <taxon>Magnaporthaceae</taxon>
        <taxon>Magnaporthiopsis</taxon>
    </lineage>
</organism>
<dbReference type="VEuPathDB" id="FungiDB:MAPG_11332"/>
<dbReference type="AlphaFoldDB" id="A0A0C4EEZ9"/>
<proteinExistence type="predicted"/>
<feature type="region of interest" description="Disordered" evidence="1">
    <location>
        <begin position="1"/>
        <end position="68"/>
    </location>
</feature>
<feature type="region of interest" description="Disordered" evidence="1">
    <location>
        <begin position="186"/>
        <end position="218"/>
    </location>
</feature>
<reference evidence="2" key="3">
    <citation type="submission" date="2011-03" db="EMBL/GenBank/DDBJ databases">
        <title>Annotation of Magnaporthe poae ATCC 64411.</title>
        <authorList>
            <person name="Ma L.-J."/>
            <person name="Dead R."/>
            <person name="Young S.K."/>
            <person name="Zeng Q."/>
            <person name="Gargeya S."/>
            <person name="Fitzgerald M."/>
            <person name="Haas B."/>
            <person name="Abouelleil A."/>
            <person name="Alvarado L."/>
            <person name="Arachchi H.M."/>
            <person name="Berlin A."/>
            <person name="Brown A."/>
            <person name="Chapman S.B."/>
            <person name="Chen Z."/>
            <person name="Dunbar C."/>
            <person name="Freedman E."/>
            <person name="Gearin G."/>
            <person name="Gellesch M."/>
            <person name="Goldberg J."/>
            <person name="Griggs A."/>
            <person name="Gujja S."/>
            <person name="Heiman D."/>
            <person name="Howarth C."/>
            <person name="Larson L."/>
            <person name="Lui A."/>
            <person name="MacDonald P.J.P."/>
            <person name="Mehta T."/>
            <person name="Montmayeur A."/>
            <person name="Murphy C."/>
            <person name="Neiman D."/>
            <person name="Pearson M."/>
            <person name="Priest M."/>
            <person name="Roberts A."/>
            <person name="Saif S."/>
            <person name="Shea T."/>
            <person name="Shenoy N."/>
            <person name="Sisk P."/>
            <person name="Stolte C."/>
            <person name="Sykes S."/>
            <person name="Yandava C."/>
            <person name="Wortman J."/>
            <person name="Nusbaum C."/>
            <person name="Birren B."/>
        </authorList>
    </citation>
    <scope>NUCLEOTIDE SEQUENCE</scope>
    <source>
        <strain evidence="2">ATCC 64411</strain>
    </source>
</reference>
<accession>A0A0C4EEZ9</accession>
<evidence type="ECO:0000313" key="2">
    <source>
        <dbReference type="EMBL" id="KLU92386.1"/>
    </source>
</evidence>
<reference evidence="4" key="2">
    <citation type="submission" date="2010-05" db="EMBL/GenBank/DDBJ databases">
        <title>The genome sequence of Magnaporthe poae strain ATCC 64411.</title>
        <authorList>
            <person name="Ma L.-J."/>
            <person name="Dead R."/>
            <person name="Young S."/>
            <person name="Zeng Q."/>
            <person name="Koehrsen M."/>
            <person name="Alvarado L."/>
            <person name="Berlin A."/>
            <person name="Chapman S.B."/>
            <person name="Chen Z."/>
            <person name="Freedman E."/>
            <person name="Gellesch M."/>
            <person name="Goldberg J."/>
            <person name="Griggs A."/>
            <person name="Gujja S."/>
            <person name="Heilman E.R."/>
            <person name="Heiman D."/>
            <person name="Hepburn T."/>
            <person name="Howarth C."/>
            <person name="Jen D."/>
            <person name="Larson L."/>
            <person name="Mehta T."/>
            <person name="Neiman D."/>
            <person name="Pearson M."/>
            <person name="Roberts A."/>
            <person name="Saif S."/>
            <person name="Shea T."/>
            <person name="Shenoy N."/>
            <person name="Sisk P."/>
            <person name="Stolte C."/>
            <person name="Sykes S."/>
            <person name="Walk T."/>
            <person name="White J."/>
            <person name="Yandava C."/>
            <person name="Haas B."/>
            <person name="Nusbaum C."/>
            <person name="Birren B."/>
        </authorList>
    </citation>
    <scope>NUCLEOTIDE SEQUENCE [LARGE SCALE GENOMIC DNA]</scope>
    <source>
        <strain evidence="4">ATCC 64411 / 73-15</strain>
    </source>
</reference>
<evidence type="ECO:0000256" key="1">
    <source>
        <dbReference type="SAM" id="MobiDB-lite"/>
    </source>
</evidence>
<dbReference type="EnsemblFungi" id="MAPG_11332T0">
    <property type="protein sequence ID" value="MAPG_11332T0"/>
    <property type="gene ID" value="MAPG_11332"/>
</dbReference>
<name>A0A0C4EEZ9_MAGP6</name>
<dbReference type="EMBL" id="GL876980">
    <property type="protein sequence ID" value="KLU92386.1"/>
    <property type="molecule type" value="Genomic_DNA"/>
</dbReference>
<evidence type="ECO:0000313" key="3">
    <source>
        <dbReference type="EnsemblFungi" id="MAPG_11332T0"/>
    </source>
</evidence>
<sequence>MAASPATTKARPFGCAPNSPLASRRAGKATRLSADGNQQQTYPRPRSPGREMEASPGGQKGRGHSSRGASLKEIAYAHWSAVECYFSPDCRPCIRRPPQEDLYRKWIRRWQIDSCPPWVPSVVGGAESAESKAQEHPAGGGYAHHLGQQITALATSTLPRLLTNYSTARNKEGASLDRASRTCDLTGAPERLQQAEHRPSRAITRGASIPHPGASPFH</sequence>
<evidence type="ECO:0000313" key="4">
    <source>
        <dbReference type="Proteomes" id="UP000011715"/>
    </source>
</evidence>
<reference evidence="3" key="5">
    <citation type="submission" date="2015-06" db="UniProtKB">
        <authorList>
            <consortium name="EnsemblFungi"/>
        </authorList>
    </citation>
    <scope>IDENTIFICATION</scope>
    <source>
        <strain evidence="3">ATCC 64411</strain>
    </source>
</reference>
<reference evidence="2" key="1">
    <citation type="submission" date="2010-05" db="EMBL/GenBank/DDBJ databases">
        <title>The Genome Sequence of Magnaporthe poae strain ATCC 64411.</title>
        <authorList>
            <consortium name="The Broad Institute Genome Sequencing Platform"/>
            <consortium name="Broad Institute Genome Sequencing Center for Infectious Disease"/>
            <person name="Ma L.-J."/>
            <person name="Dead R."/>
            <person name="Young S."/>
            <person name="Zeng Q."/>
            <person name="Koehrsen M."/>
            <person name="Alvarado L."/>
            <person name="Berlin A."/>
            <person name="Chapman S.B."/>
            <person name="Chen Z."/>
            <person name="Freedman E."/>
            <person name="Gellesch M."/>
            <person name="Goldberg J."/>
            <person name="Griggs A."/>
            <person name="Gujja S."/>
            <person name="Heilman E.R."/>
            <person name="Heiman D."/>
            <person name="Hepburn T."/>
            <person name="Howarth C."/>
            <person name="Jen D."/>
            <person name="Larson L."/>
            <person name="Mehta T."/>
            <person name="Neiman D."/>
            <person name="Pearson M."/>
            <person name="Roberts A."/>
            <person name="Saif S."/>
            <person name="Shea T."/>
            <person name="Shenoy N."/>
            <person name="Sisk P."/>
            <person name="Stolte C."/>
            <person name="Sykes S."/>
            <person name="Walk T."/>
            <person name="White J."/>
            <person name="Yandava C."/>
            <person name="Haas B."/>
            <person name="Nusbaum C."/>
            <person name="Birren B."/>
        </authorList>
    </citation>
    <scope>NUCLEOTIDE SEQUENCE</scope>
    <source>
        <strain evidence="2">ATCC 64411</strain>
    </source>
</reference>